<protein>
    <submittedName>
        <fullName evidence="3">Glycine/betaine ABC transporter</fullName>
    </submittedName>
</protein>
<feature type="domain" description="ABC-type glycine betaine transport system substrate-binding" evidence="2">
    <location>
        <begin position="31"/>
        <end position="322"/>
    </location>
</feature>
<sequence>MFAGGLLALSIALAGAHGASAQSEQPGEGVDVRFAQANDDTGYIITAVYSELLGELGYNVEDPLDSNVPLSYQAVSQGSADLYYDGWLPLHNVYLEQPGFNARPIGYVVKQGALQGYLVDKASADKYGIKTLDDFRRDEVKQAFDRNGDGKADMVGCPPGWGCELTISYQMDAFELHDDINVINAGYSAAMADAIAAYSNGEPILFYTWTPNWTVNELKPGEDVVWIETPDVKLPEDQQAMADTATVEDIEGCVANPCTLGWPVNDIRIVGNNDFLDENPVAAKLIEEASLPISFIYKQNAAMKNGADTPEDLKQQAADWIAANRETVDGWLDAARKVAEQ</sequence>
<organism evidence="3 4">
    <name type="scientific">Martelella endophytica</name>
    <dbReference type="NCBI Taxonomy" id="1486262"/>
    <lineage>
        <taxon>Bacteria</taxon>
        <taxon>Pseudomonadati</taxon>
        <taxon>Pseudomonadota</taxon>
        <taxon>Alphaproteobacteria</taxon>
        <taxon>Hyphomicrobiales</taxon>
        <taxon>Aurantimonadaceae</taxon>
        <taxon>Martelella</taxon>
    </lineage>
</organism>
<evidence type="ECO:0000259" key="2">
    <source>
        <dbReference type="Pfam" id="PF04069"/>
    </source>
</evidence>
<dbReference type="PATRIC" id="fig|1486262.3.peg.3713"/>
<dbReference type="Proteomes" id="UP000032611">
    <property type="component" value="Chromosome"/>
</dbReference>
<keyword evidence="1" id="KW-0732">Signal</keyword>
<dbReference type="GO" id="GO:0043190">
    <property type="term" value="C:ATP-binding cassette (ABC) transporter complex"/>
    <property type="evidence" value="ECO:0007669"/>
    <property type="project" value="InterPro"/>
</dbReference>
<dbReference type="STRING" id="1486262.TM49_17955"/>
<accession>A0A0D5LVM6</accession>
<dbReference type="Gene3D" id="3.40.190.100">
    <property type="entry name" value="Glycine betaine-binding periplasmic protein, domain 2"/>
    <property type="match status" value="1"/>
</dbReference>
<proteinExistence type="predicted"/>
<name>A0A0D5LVM6_MAREN</name>
<reference evidence="3 4" key="1">
    <citation type="journal article" date="2015" name="Genome Announc.">
        <title>Complete genome sequence of Martelella endophytica YC6887, which has antifungal activity associated with a halophyte.</title>
        <authorList>
            <person name="Khan A."/>
            <person name="Khan H."/>
            <person name="Chung E.J."/>
            <person name="Hossain M.T."/>
            <person name="Chung Y.R."/>
        </authorList>
    </citation>
    <scope>NUCLEOTIDE SEQUENCE [LARGE SCALE GENOMIC DNA]</scope>
    <source>
        <strain evidence="3">YC6887</strain>
    </source>
</reference>
<feature type="signal peptide" evidence="1">
    <location>
        <begin position="1"/>
        <end position="21"/>
    </location>
</feature>
<evidence type="ECO:0000313" key="4">
    <source>
        <dbReference type="Proteomes" id="UP000032611"/>
    </source>
</evidence>
<dbReference type="KEGG" id="mey:TM49_17955"/>
<dbReference type="EMBL" id="CP010803">
    <property type="protein sequence ID" value="AJY48324.1"/>
    <property type="molecule type" value="Genomic_DNA"/>
</dbReference>
<evidence type="ECO:0000313" key="3">
    <source>
        <dbReference type="EMBL" id="AJY48324.1"/>
    </source>
</evidence>
<dbReference type="AlphaFoldDB" id="A0A0D5LVM6"/>
<dbReference type="Gene3D" id="3.40.190.10">
    <property type="entry name" value="Periplasmic binding protein-like II"/>
    <property type="match status" value="1"/>
</dbReference>
<dbReference type="NCBIfam" id="NF008334">
    <property type="entry name" value="PRK11119.1"/>
    <property type="match status" value="1"/>
</dbReference>
<dbReference type="Pfam" id="PF04069">
    <property type="entry name" value="OpuAC"/>
    <property type="match status" value="1"/>
</dbReference>
<feature type="chain" id="PRO_5002295323" evidence="1">
    <location>
        <begin position="22"/>
        <end position="341"/>
    </location>
</feature>
<dbReference type="GO" id="GO:0022857">
    <property type="term" value="F:transmembrane transporter activity"/>
    <property type="evidence" value="ECO:0007669"/>
    <property type="project" value="InterPro"/>
</dbReference>
<dbReference type="SUPFAM" id="SSF53850">
    <property type="entry name" value="Periplasmic binding protein-like II"/>
    <property type="match status" value="1"/>
</dbReference>
<dbReference type="InterPro" id="IPR007210">
    <property type="entry name" value="ABC_Gly_betaine_transp_sub-bd"/>
</dbReference>
<keyword evidence="4" id="KW-1185">Reference proteome</keyword>
<dbReference type="HOGENOM" id="CLU_070055_0_0_5"/>
<evidence type="ECO:0000256" key="1">
    <source>
        <dbReference type="SAM" id="SignalP"/>
    </source>
</evidence>
<gene>
    <name evidence="3" type="ORF">TM49_17955</name>
</gene>